<proteinExistence type="predicted"/>
<evidence type="ECO:0000313" key="3">
    <source>
        <dbReference type="EMBL" id="ANY73356.1"/>
    </source>
</evidence>
<protein>
    <submittedName>
        <fullName evidence="3">Uncharacterized protein</fullName>
    </submittedName>
</protein>
<dbReference type="EMBL" id="CP016809">
    <property type="protein sequence ID" value="ANY73356.1"/>
    <property type="molecule type" value="Genomic_DNA"/>
</dbReference>
<feature type="transmembrane region" description="Helical" evidence="2">
    <location>
        <begin position="43"/>
        <end position="64"/>
    </location>
</feature>
<accession>A0A1B2E034</accession>
<keyword evidence="2" id="KW-1133">Transmembrane helix</keyword>
<name>A0A1B2E034_9BACL</name>
<keyword evidence="2" id="KW-0812">Transmembrane</keyword>
<sequence>MNRKDYKRLIDRIEPDQGLEERLMSGIRDKEQEKHSPIKRSRIGMAGVGAAVMLGIVLVISIIWHTENAPVAEAPVVTPAVSDGQDAQPGMEGPRDPAEAGYEPVEIPAIELPKDDGVMMDMIGLVVYKGNIYTQTGTQITAETAKQLRGGKLGRSTAGITEWSTQADYTELASTIGETDIYAVQGYDETFRIMSYEEHDGQVFADLYEHLNGITVTRGEDIAGKLKLDGRITSAQWQDFDSWNMGENRLQELPADASLDAFIKALYEAKPVAENQLMEAGIYDAGSGEQKFLYLNLEDGTKVELRLFKSGPYAKYSHAQVFFEMDAEAFGALWDRMK</sequence>
<dbReference type="RefSeq" id="WP_099477803.1">
    <property type="nucleotide sequence ID" value="NZ_CP016809.1"/>
</dbReference>
<feature type="region of interest" description="Disordered" evidence="1">
    <location>
        <begin position="81"/>
        <end position="100"/>
    </location>
</feature>
<dbReference type="AlphaFoldDB" id="A0A1B2E034"/>
<evidence type="ECO:0000256" key="2">
    <source>
        <dbReference type="SAM" id="Phobius"/>
    </source>
</evidence>
<reference evidence="3" key="1">
    <citation type="submission" date="2016-08" db="EMBL/GenBank/DDBJ databases">
        <title>Complete Genome Seqeunce of Paenibacillus sp. nov. IHBB 9852 from high altitute lake of Indian trans-Himalayas.</title>
        <authorList>
            <person name="Kiran S."/>
            <person name="Swarnkar M.K."/>
            <person name="Rana A."/>
            <person name="Tewari R."/>
            <person name="Gulati A."/>
        </authorList>
    </citation>
    <scope>NUCLEOTIDE SEQUENCE [LARGE SCALE GENOMIC DNA]</scope>
    <source>
        <strain evidence="3">IHBB 9852</strain>
    </source>
</reference>
<dbReference type="KEGG" id="pib:BBD41_12610"/>
<dbReference type="GeneID" id="48309086"/>
<evidence type="ECO:0000256" key="1">
    <source>
        <dbReference type="SAM" id="MobiDB-lite"/>
    </source>
</evidence>
<gene>
    <name evidence="3" type="ORF">BBD41_12610</name>
</gene>
<keyword evidence="2" id="KW-0472">Membrane</keyword>
<organism evidence="3">
    <name type="scientific">Paenibacillus ihbetae</name>
    <dbReference type="NCBI Taxonomy" id="1870820"/>
    <lineage>
        <taxon>Bacteria</taxon>
        <taxon>Bacillati</taxon>
        <taxon>Bacillota</taxon>
        <taxon>Bacilli</taxon>
        <taxon>Bacillales</taxon>
        <taxon>Paenibacillaceae</taxon>
        <taxon>Paenibacillus</taxon>
    </lineage>
</organism>